<dbReference type="RefSeq" id="WP_093390952.1">
    <property type="nucleotide sequence ID" value="NZ_LT629736.1"/>
</dbReference>
<dbReference type="STRING" id="487184.SAMN05216421_0025"/>
<evidence type="ECO:0000256" key="1">
    <source>
        <dbReference type="ARBA" id="ARBA00022679"/>
    </source>
</evidence>
<accession>A0A1H1L3F0</accession>
<name>A0A1H1L3F0_9GAMM</name>
<sequence length="398" mass="43027">MTTALEGLKVLDMSRVLAGPWAGQLLGDLGADVVKVERPGAGDDTRSWGPPYLQDQEGRDTSEAAYFLSANRNKRSVAIDITHPGGQERLRRLATTADVLIENFKVGGLAAYGLDYASLRELNPRLVYCSITGFGQDGPYAQRAGYDFMIQALGGLMSITGRADDEAGAGPVKVGVAVTDILTGLYASNAILAALAERERSGQGQHIDLALLDVQVACLANQAMNYLTTGQAPGRLGNAHPNIVPYQDFPASDGDFILTVGNDAQFRKFCQVAERSEWADDSRFATNAARVANRAELVPLIRQVTVFRTTAQWIAALEQAGVPCGPINDLSEVFDDPQIRHRQLKIDMAHPLAGQVPLVANPIRLSRTPISYRLAPPLLGQHDQDVSLDWLHPAHLAR</sequence>
<dbReference type="AlphaFoldDB" id="A0A1H1L3F0"/>
<dbReference type="Pfam" id="PF02515">
    <property type="entry name" value="CoA_transf_3"/>
    <property type="match status" value="1"/>
</dbReference>
<dbReference type="InterPro" id="IPR050483">
    <property type="entry name" value="CoA-transferase_III_domain"/>
</dbReference>
<keyword evidence="1 2" id="KW-0808">Transferase</keyword>
<dbReference type="PANTHER" id="PTHR48207">
    <property type="entry name" value="SUCCINATE--HYDROXYMETHYLGLUTARATE COA-TRANSFERASE"/>
    <property type="match status" value="1"/>
</dbReference>
<organism evidence="2 3">
    <name type="scientific">Halopseudomonas xinjiangensis</name>
    <dbReference type="NCBI Taxonomy" id="487184"/>
    <lineage>
        <taxon>Bacteria</taxon>
        <taxon>Pseudomonadati</taxon>
        <taxon>Pseudomonadota</taxon>
        <taxon>Gammaproteobacteria</taxon>
        <taxon>Pseudomonadales</taxon>
        <taxon>Pseudomonadaceae</taxon>
        <taxon>Halopseudomonas</taxon>
    </lineage>
</organism>
<evidence type="ECO:0000313" key="2">
    <source>
        <dbReference type="EMBL" id="SDR69013.1"/>
    </source>
</evidence>
<reference evidence="3" key="1">
    <citation type="submission" date="2016-10" db="EMBL/GenBank/DDBJ databases">
        <authorList>
            <person name="Varghese N."/>
            <person name="Submissions S."/>
        </authorList>
    </citation>
    <scope>NUCLEOTIDE SEQUENCE [LARGE SCALE GENOMIC DNA]</scope>
    <source>
        <strain evidence="3">NRRL B-51270</strain>
    </source>
</reference>
<gene>
    <name evidence="2" type="ORF">SAMN05216421_0025</name>
</gene>
<keyword evidence="3" id="KW-1185">Reference proteome</keyword>
<protein>
    <submittedName>
        <fullName evidence="2">Crotonobetainyl-CoA:carnitine CoA-transferase CaiB</fullName>
    </submittedName>
</protein>
<proteinExistence type="predicted"/>
<dbReference type="PANTHER" id="PTHR48207:SF3">
    <property type="entry name" value="SUCCINATE--HYDROXYMETHYLGLUTARATE COA-TRANSFERASE"/>
    <property type="match status" value="1"/>
</dbReference>
<dbReference type="OrthoDB" id="9058532at2"/>
<dbReference type="EMBL" id="LT629736">
    <property type="protein sequence ID" value="SDR69013.1"/>
    <property type="molecule type" value="Genomic_DNA"/>
</dbReference>
<dbReference type="Proteomes" id="UP000243207">
    <property type="component" value="Chromosome I"/>
</dbReference>
<dbReference type="SUPFAM" id="SSF89796">
    <property type="entry name" value="CoA-transferase family III (CaiB/BaiF)"/>
    <property type="match status" value="1"/>
</dbReference>
<dbReference type="Gene3D" id="3.40.50.10540">
    <property type="entry name" value="Crotonobetainyl-coa:carnitine coa-transferase, domain 1"/>
    <property type="match status" value="1"/>
</dbReference>
<dbReference type="InterPro" id="IPR044855">
    <property type="entry name" value="CoA-Trfase_III_dom3_sf"/>
</dbReference>
<dbReference type="GO" id="GO:0008410">
    <property type="term" value="F:CoA-transferase activity"/>
    <property type="evidence" value="ECO:0007669"/>
    <property type="project" value="TreeGrafter"/>
</dbReference>
<dbReference type="InterPro" id="IPR003673">
    <property type="entry name" value="CoA-Trfase_fam_III"/>
</dbReference>
<evidence type="ECO:0000313" key="3">
    <source>
        <dbReference type="Proteomes" id="UP000243207"/>
    </source>
</evidence>
<dbReference type="Gene3D" id="3.30.1540.10">
    <property type="entry name" value="formyl-coa transferase, domain 3"/>
    <property type="match status" value="1"/>
</dbReference>
<dbReference type="InterPro" id="IPR023606">
    <property type="entry name" value="CoA-Trfase_III_dom_1_sf"/>
</dbReference>